<dbReference type="EMBL" id="CAJVQA010023933">
    <property type="protein sequence ID" value="CAG8780452.1"/>
    <property type="molecule type" value="Genomic_DNA"/>
</dbReference>
<reference evidence="1" key="1">
    <citation type="submission" date="2021-06" db="EMBL/GenBank/DDBJ databases">
        <authorList>
            <person name="Kallberg Y."/>
            <person name="Tangrot J."/>
            <person name="Rosling A."/>
        </authorList>
    </citation>
    <scope>NUCLEOTIDE SEQUENCE</scope>
    <source>
        <strain evidence="1">FL966</strain>
    </source>
</reference>
<comment type="caution">
    <text evidence="1">The sequence shown here is derived from an EMBL/GenBank/DDBJ whole genome shotgun (WGS) entry which is preliminary data.</text>
</comment>
<proteinExistence type="predicted"/>
<feature type="non-terminal residue" evidence="1">
    <location>
        <position position="44"/>
    </location>
</feature>
<protein>
    <submittedName>
        <fullName evidence="1">3900_t:CDS:1</fullName>
    </submittedName>
</protein>
<gene>
    <name evidence="1" type="ORF">CPELLU_LOCUS16357</name>
</gene>
<accession>A0A9N9NWX8</accession>
<evidence type="ECO:0000313" key="1">
    <source>
        <dbReference type="EMBL" id="CAG8780452.1"/>
    </source>
</evidence>
<dbReference type="Proteomes" id="UP000789759">
    <property type="component" value="Unassembled WGS sequence"/>
</dbReference>
<sequence>MLYLQETKKQFLDNSILEYSTVRLLPKGSKRMRRVINLSKVPNK</sequence>
<dbReference type="AlphaFoldDB" id="A0A9N9NWX8"/>
<evidence type="ECO:0000313" key="2">
    <source>
        <dbReference type="Proteomes" id="UP000789759"/>
    </source>
</evidence>
<organism evidence="1 2">
    <name type="scientific">Cetraspora pellucida</name>
    <dbReference type="NCBI Taxonomy" id="1433469"/>
    <lineage>
        <taxon>Eukaryota</taxon>
        <taxon>Fungi</taxon>
        <taxon>Fungi incertae sedis</taxon>
        <taxon>Mucoromycota</taxon>
        <taxon>Glomeromycotina</taxon>
        <taxon>Glomeromycetes</taxon>
        <taxon>Diversisporales</taxon>
        <taxon>Gigasporaceae</taxon>
        <taxon>Cetraspora</taxon>
    </lineage>
</organism>
<name>A0A9N9NWX8_9GLOM</name>
<dbReference type="OrthoDB" id="289721at2759"/>
<keyword evidence="2" id="KW-1185">Reference proteome</keyword>